<reference evidence="6" key="1">
    <citation type="submission" date="2018-06" db="EMBL/GenBank/DDBJ databases">
        <authorList>
            <person name="Zhirakovskaya E."/>
        </authorList>
    </citation>
    <scope>NUCLEOTIDE SEQUENCE</scope>
</reference>
<evidence type="ECO:0000256" key="3">
    <source>
        <dbReference type="ARBA" id="ARBA00022989"/>
    </source>
</evidence>
<gene>
    <name evidence="6" type="ORF">MNBD_ALPHA09-1828</name>
</gene>
<proteinExistence type="predicted"/>
<evidence type="ECO:0000256" key="1">
    <source>
        <dbReference type="ARBA" id="ARBA00004370"/>
    </source>
</evidence>
<accession>A0A3B0TE58</accession>
<dbReference type="InterPro" id="IPR045214">
    <property type="entry name" value="Surf1/Surf4"/>
</dbReference>
<keyword evidence="2 5" id="KW-0812">Transmembrane</keyword>
<evidence type="ECO:0000256" key="2">
    <source>
        <dbReference type="ARBA" id="ARBA00022692"/>
    </source>
</evidence>
<evidence type="ECO:0000256" key="4">
    <source>
        <dbReference type="ARBA" id="ARBA00023136"/>
    </source>
</evidence>
<sequence length="250" mass="26986">MFRPLFWTTIVSIAAFVVLVGLGTWQLQRMAWKDDLTARVAARIVAPATPLPGVAAWPGMDLAANEYRPFTVRGTFDHGAEFHAFTAISTPKGTYGGPGYWVLTPLSLQGGGTVLVNRGFVPAARKDRQTRPDGLIEGPVDITGLLRLSVSRAPFVPEPEISKNVWFARDVGAMAAAANIADMAPFFLDASQSAPGGLPQGGETRLKFRNAHLGYALTWYGLALVLIAFYIAFHYATGRLGRQKVARPSS</sequence>
<dbReference type="AlphaFoldDB" id="A0A3B0TE58"/>
<dbReference type="EMBL" id="UOEM01000099">
    <property type="protein sequence ID" value="VAW16795.1"/>
    <property type="molecule type" value="Genomic_DNA"/>
</dbReference>
<dbReference type="PANTHER" id="PTHR23427">
    <property type="entry name" value="SURFEIT LOCUS PROTEIN"/>
    <property type="match status" value="1"/>
</dbReference>
<name>A0A3B0TE58_9ZZZZ</name>
<dbReference type="PROSITE" id="PS50895">
    <property type="entry name" value="SURF1"/>
    <property type="match status" value="1"/>
</dbReference>
<feature type="transmembrane region" description="Helical" evidence="5">
    <location>
        <begin position="213"/>
        <end position="233"/>
    </location>
</feature>
<dbReference type="CDD" id="cd06662">
    <property type="entry name" value="SURF1"/>
    <property type="match status" value="1"/>
</dbReference>
<dbReference type="InterPro" id="IPR002994">
    <property type="entry name" value="Surf1/Shy1"/>
</dbReference>
<evidence type="ECO:0000256" key="5">
    <source>
        <dbReference type="SAM" id="Phobius"/>
    </source>
</evidence>
<dbReference type="PANTHER" id="PTHR23427:SF2">
    <property type="entry name" value="SURFEIT LOCUS PROTEIN 1"/>
    <property type="match status" value="1"/>
</dbReference>
<keyword evidence="4 5" id="KW-0472">Membrane</keyword>
<evidence type="ECO:0000313" key="6">
    <source>
        <dbReference type="EMBL" id="VAW16795.1"/>
    </source>
</evidence>
<dbReference type="GO" id="GO:0016020">
    <property type="term" value="C:membrane"/>
    <property type="evidence" value="ECO:0007669"/>
    <property type="project" value="UniProtKB-SubCell"/>
</dbReference>
<comment type="subcellular location">
    <subcellularLocation>
        <location evidence="1">Membrane</location>
    </subcellularLocation>
</comment>
<protein>
    <submittedName>
        <fullName evidence="6">Cytochrome oxidase biogenesis protein Surf1, facilitates heme A insertion</fullName>
    </submittedName>
</protein>
<dbReference type="Pfam" id="PF02104">
    <property type="entry name" value="SURF1"/>
    <property type="match status" value="1"/>
</dbReference>
<feature type="transmembrane region" description="Helical" evidence="5">
    <location>
        <begin position="6"/>
        <end position="25"/>
    </location>
</feature>
<organism evidence="6">
    <name type="scientific">hydrothermal vent metagenome</name>
    <dbReference type="NCBI Taxonomy" id="652676"/>
    <lineage>
        <taxon>unclassified sequences</taxon>
        <taxon>metagenomes</taxon>
        <taxon>ecological metagenomes</taxon>
    </lineage>
</organism>
<keyword evidence="3 5" id="KW-1133">Transmembrane helix</keyword>